<accession>A0A481ZDG3</accession>
<feature type="transmembrane region" description="Helical" evidence="1">
    <location>
        <begin position="158"/>
        <end position="179"/>
    </location>
</feature>
<evidence type="ECO:0000313" key="2">
    <source>
        <dbReference type="EMBL" id="QBK93352.1"/>
    </source>
</evidence>
<keyword evidence="1" id="KW-0472">Membrane</keyword>
<reference evidence="2" key="1">
    <citation type="journal article" date="2019" name="MBio">
        <title>Virus Genomes from Deep Sea Sediments Expand the Ocean Megavirome and Support Independent Origins of Viral Gigantism.</title>
        <authorList>
            <person name="Backstrom D."/>
            <person name="Yutin N."/>
            <person name="Jorgensen S.L."/>
            <person name="Dharamshi J."/>
            <person name="Homa F."/>
            <person name="Zaremba-Niedwiedzka K."/>
            <person name="Spang A."/>
            <person name="Wolf Y.I."/>
            <person name="Koonin E.V."/>
            <person name="Ettema T.J."/>
        </authorList>
    </citation>
    <scope>NUCLEOTIDE SEQUENCE</scope>
</reference>
<feature type="transmembrane region" description="Helical" evidence="1">
    <location>
        <begin position="88"/>
        <end position="107"/>
    </location>
</feature>
<feature type="transmembrane region" description="Helical" evidence="1">
    <location>
        <begin position="48"/>
        <end position="68"/>
    </location>
</feature>
<keyword evidence="1" id="KW-1133">Transmembrane helix</keyword>
<organism evidence="2">
    <name type="scientific">Pithovirus LCPAC404</name>
    <dbReference type="NCBI Taxonomy" id="2506597"/>
    <lineage>
        <taxon>Viruses</taxon>
        <taxon>Pithoviruses</taxon>
    </lineage>
</organism>
<dbReference type="EMBL" id="MK500594">
    <property type="protein sequence ID" value="QBK93352.1"/>
    <property type="molecule type" value="Genomic_DNA"/>
</dbReference>
<feature type="transmembrane region" description="Helical" evidence="1">
    <location>
        <begin position="127"/>
        <end position="146"/>
    </location>
</feature>
<proteinExistence type="predicted"/>
<keyword evidence="1" id="KW-0812">Transmembrane</keyword>
<name>A0A481ZDG3_9VIRU</name>
<protein>
    <submittedName>
        <fullName evidence="2">Uncharacterized protein</fullName>
    </submittedName>
</protein>
<evidence type="ECO:0000256" key="1">
    <source>
        <dbReference type="SAM" id="Phobius"/>
    </source>
</evidence>
<gene>
    <name evidence="2" type="ORF">LCPAC404_00560</name>
</gene>
<sequence>MLSELKDDSIKLDVIEEDSESCKGKITRQDNIYRNDTVNSEKKIYHTVVYLVMFSMWVIAGIFIWSFISVVDTTECEADNGRAKFELNSIFITTVFLFVEFFSVFYLGHTMTKWWDRHTEIGIAMEFLILHAVSWFIFMAAILFRLDETSTCEENNNNVQIVTFTYHVVFTAAFFIMFIKRKLWKRITWRRYYMRAMYV</sequence>